<feature type="compositionally biased region" description="Basic residues" evidence="1">
    <location>
        <begin position="418"/>
        <end position="428"/>
    </location>
</feature>
<dbReference type="Pfam" id="PF01585">
    <property type="entry name" value="G-patch"/>
    <property type="match status" value="1"/>
</dbReference>
<dbReference type="GO" id="GO:0005730">
    <property type="term" value="C:nucleolus"/>
    <property type="evidence" value="ECO:0007669"/>
    <property type="project" value="TreeGrafter"/>
</dbReference>
<dbReference type="AlphaFoldDB" id="A0A139ATG5"/>
<dbReference type="GO" id="GO:0003676">
    <property type="term" value="F:nucleic acid binding"/>
    <property type="evidence" value="ECO:0007669"/>
    <property type="project" value="InterPro"/>
</dbReference>
<feature type="compositionally biased region" description="Basic and acidic residues" evidence="1">
    <location>
        <begin position="282"/>
        <end position="298"/>
    </location>
</feature>
<feature type="compositionally biased region" description="Basic and acidic residues" evidence="1">
    <location>
        <begin position="174"/>
        <end position="198"/>
    </location>
</feature>
<dbReference type="SMART" id="SM00443">
    <property type="entry name" value="G_patch"/>
    <property type="match status" value="1"/>
</dbReference>
<feature type="compositionally biased region" description="Basic and acidic residues" evidence="1">
    <location>
        <begin position="372"/>
        <end position="395"/>
    </location>
</feature>
<sequence>MGTVQAPTFAEQQLLRYGWSRGTGLGKRRDGMTRHITVGYKNDTKGLGAQQNDFGFAWWDHLFNASSASITVNRSDGEVSVASSGDARRAAGRKELYGGFVKADLTAWTYAGSEGKNEMEDAKRRLEEEEKKFSTGVTDKELFEACEGRTAHKGARAHVEGKLARVDKGLLLEAKDKTRSSEKNDNLFEHKTGPPEKVKRNKNRTHKSDTRAKASVDPIEENAVQDTVPDRRGVEGDRGEIRDVEHSAAKAAKKEKKRRLKQLEDTTLEGADGEPLKKKRRKDGEKSKRKEKTNKGDQEVPESELLPNEGTISTEASVDRANLTWDGAEKDLDAKATSMEVQGESGHEEKRKKKKKRSRDEVELGETMKSGSVDELKTGLHNLRTHDGGYRKEEQTVTLSSAISSEGGAKSTKEKTKKEKSKKNRTKN</sequence>
<feature type="region of interest" description="Disordered" evidence="1">
    <location>
        <begin position="174"/>
        <end position="428"/>
    </location>
</feature>
<feature type="domain" description="G-patch" evidence="2">
    <location>
        <begin position="6"/>
        <end position="52"/>
    </location>
</feature>
<dbReference type="Proteomes" id="UP000070544">
    <property type="component" value="Unassembled WGS sequence"/>
</dbReference>
<evidence type="ECO:0000259" key="2">
    <source>
        <dbReference type="PROSITE" id="PS50174"/>
    </source>
</evidence>
<name>A0A139ATG5_GONPJ</name>
<dbReference type="EMBL" id="KQ965737">
    <property type="protein sequence ID" value="KXS19785.1"/>
    <property type="molecule type" value="Genomic_DNA"/>
</dbReference>
<protein>
    <recommendedName>
        <fullName evidence="2">G-patch domain-containing protein</fullName>
    </recommendedName>
</protein>
<reference evidence="3 4" key="1">
    <citation type="journal article" date="2015" name="Genome Biol. Evol.">
        <title>Phylogenomic analyses indicate that early fungi evolved digesting cell walls of algal ancestors of land plants.</title>
        <authorList>
            <person name="Chang Y."/>
            <person name="Wang S."/>
            <person name="Sekimoto S."/>
            <person name="Aerts A.L."/>
            <person name="Choi C."/>
            <person name="Clum A."/>
            <person name="LaButti K.M."/>
            <person name="Lindquist E.A."/>
            <person name="Yee Ngan C."/>
            <person name="Ohm R.A."/>
            <person name="Salamov A.A."/>
            <person name="Grigoriev I.V."/>
            <person name="Spatafora J.W."/>
            <person name="Berbee M.L."/>
        </authorList>
    </citation>
    <scope>NUCLEOTIDE SEQUENCE [LARGE SCALE GENOMIC DNA]</scope>
    <source>
        <strain evidence="3 4">JEL478</strain>
    </source>
</reference>
<accession>A0A139ATG5</accession>
<dbReference type="PANTHER" id="PTHR23149">
    <property type="entry name" value="G PATCH DOMAIN CONTAINING PROTEIN"/>
    <property type="match status" value="1"/>
</dbReference>
<feature type="compositionally biased region" description="Basic residues" evidence="1">
    <location>
        <begin position="251"/>
        <end position="260"/>
    </location>
</feature>
<dbReference type="PANTHER" id="PTHR23149:SF9">
    <property type="entry name" value="G PATCH DOMAIN-CONTAINING PROTEIN 4"/>
    <property type="match status" value="1"/>
</dbReference>
<gene>
    <name evidence="3" type="ORF">M427DRAFT_52652</name>
</gene>
<evidence type="ECO:0000313" key="4">
    <source>
        <dbReference type="Proteomes" id="UP000070544"/>
    </source>
</evidence>
<keyword evidence="4" id="KW-1185">Reference proteome</keyword>
<dbReference type="PROSITE" id="PS50174">
    <property type="entry name" value="G_PATCH"/>
    <property type="match status" value="1"/>
</dbReference>
<evidence type="ECO:0000313" key="3">
    <source>
        <dbReference type="EMBL" id="KXS19785.1"/>
    </source>
</evidence>
<proteinExistence type="predicted"/>
<evidence type="ECO:0000256" key="1">
    <source>
        <dbReference type="SAM" id="MobiDB-lite"/>
    </source>
</evidence>
<dbReference type="InterPro" id="IPR000467">
    <property type="entry name" value="G_patch_dom"/>
</dbReference>
<feature type="compositionally biased region" description="Basic and acidic residues" evidence="1">
    <location>
        <begin position="228"/>
        <end position="248"/>
    </location>
</feature>
<organism evidence="3 4">
    <name type="scientific">Gonapodya prolifera (strain JEL478)</name>
    <name type="common">Monoblepharis prolifera</name>
    <dbReference type="NCBI Taxonomy" id="1344416"/>
    <lineage>
        <taxon>Eukaryota</taxon>
        <taxon>Fungi</taxon>
        <taxon>Fungi incertae sedis</taxon>
        <taxon>Chytridiomycota</taxon>
        <taxon>Chytridiomycota incertae sedis</taxon>
        <taxon>Monoblepharidomycetes</taxon>
        <taxon>Monoblepharidales</taxon>
        <taxon>Gonapodyaceae</taxon>
        <taxon>Gonapodya</taxon>
    </lineage>
</organism>
<dbReference type="STRING" id="1344416.A0A139ATG5"/>
<dbReference type="OMA" id="CNDAHIL"/>
<dbReference type="OrthoDB" id="29523at2759"/>
<dbReference type="InterPro" id="IPR050656">
    <property type="entry name" value="PINX1"/>
</dbReference>